<proteinExistence type="predicted"/>
<dbReference type="InterPro" id="IPR013656">
    <property type="entry name" value="PAS_4"/>
</dbReference>
<keyword evidence="4" id="KW-0804">Transcription</keyword>
<evidence type="ECO:0000259" key="8">
    <source>
        <dbReference type="PROSITE" id="PS50110"/>
    </source>
</evidence>
<dbReference type="Gene3D" id="3.40.50.2300">
    <property type="match status" value="1"/>
</dbReference>
<dbReference type="GO" id="GO:0000160">
    <property type="term" value="P:phosphorelay signal transduction system"/>
    <property type="evidence" value="ECO:0007669"/>
    <property type="project" value="InterPro"/>
</dbReference>
<reference evidence="11" key="1">
    <citation type="submission" date="2021-06" db="EMBL/GenBank/DDBJ databases">
        <title>New haloarchaea isolates fom saline soil.</title>
        <authorList>
            <person name="Duran-Viseras A."/>
            <person name="Sanchez-Porro C.S."/>
            <person name="Ventosa A."/>
        </authorList>
    </citation>
    <scope>NUCLEOTIDE SEQUENCE</scope>
    <source>
        <strain evidence="11">JCM 18369</strain>
    </source>
</reference>
<dbReference type="InterPro" id="IPR036388">
    <property type="entry name" value="WH-like_DNA-bd_sf"/>
</dbReference>
<dbReference type="PROSITE" id="PS50110">
    <property type="entry name" value="RESPONSE_REGULATORY"/>
    <property type="match status" value="1"/>
</dbReference>
<evidence type="ECO:0000256" key="2">
    <source>
        <dbReference type="ARBA" id="ARBA00022777"/>
    </source>
</evidence>
<dbReference type="InterPro" id="IPR011006">
    <property type="entry name" value="CheY-like_superfamily"/>
</dbReference>
<dbReference type="InterPro" id="IPR052155">
    <property type="entry name" value="Biofilm_reg_signaling"/>
</dbReference>
<evidence type="ECO:0000256" key="4">
    <source>
        <dbReference type="ARBA" id="ARBA00023163"/>
    </source>
</evidence>
<dbReference type="InterPro" id="IPR001610">
    <property type="entry name" value="PAC"/>
</dbReference>
<feature type="domain" description="PAS" evidence="9">
    <location>
        <begin position="140"/>
        <end position="210"/>
    </location>
</feature>
<dbReference type="InterPro" id="IPR013767">
    <property type="entry name" value="PAS_fold"/>
</dbReference>
<evidence type="ECO:0000256" key="5">
    <source>
        <dbReference type="PROSITE-ProRule" id="PRU00169"/>
    </source>
</evidence>
<dbReference type="InterPro" id="IPR031803">
    <property type="entry name" value="BAT_GAF/HTH-assoc"/>
</dbReference>
<evidence type="ECO:0000259" key="9">
    <source>
        <dbReference type="PROSITE" id="PS50112"/>
    </source>
</evidence>
<feature type="compositionally biased region" description="Polar residues" evidence="7">
    <location>
        <begin position="925"/>
        <end position="934"/>
    </location>
</feature>
<dbReference type="InterPro" id="IPR013324">
    <property type="entry name" value="RNA_pol_sigma_r3/r4-like"/>
</dbReference>
<accession>A0AA41G3J0</accession>
<dbReference type="RefSeq" id="WP_162414367.1">
    <property type="nucleotide sequence ID" value="NZ_JAHQXE010000004.1"/>
</dbReference>
<dbReference type="NCBIfam" id="TIGR00229">
    <property type="entry name" value="sensory_box"/>
    <property type="match status" value="3"/>
</dbReference>
<dbReference type="Gene3D" id="3.30.450.20">
    <property type="entry name" value="PAS domain"/>
    <property type="match status" value="3"/>
</dbReference>
<feature type="domain" description="PAC" evidence="10">
    <location>
        <begin position="511"/>
        <end position="564"/>
    </location>
</feature>
<dbReference type="Pfam" id="PF04967">
    <property type="entry name" value="HTH_10"/>
    <property type="match status" value="1"/>
</dbReference>
<evidence type="ECO:0000256" key="6">
    <source>
        <dbReference type="SAM" id="Coils"/>
    </source>
</evidence>
<organism evidence="11 12">
    <name type="scientific">Haloarcula salina</name>
    <dbReference type="NCBI Taxonomy" id="1429914"/>
    <lineage>
        <taxon>Archaea</taxon>
        <taxon>Methanobacteriati</taxon>
        <taxon>Methanobacteriota</taxon>
        <taxon>Stenosarchaea group</taxon>
        <taxon>Halobacteria</taxon>
        <taxon>Halobacteriales</taxon>
        <taxon>Haloarculaceae</taxon>
        <taxon>Haloarcula</taxon>
    </lineage>
</organism>
<dbReference type="GO" id="GO:0016301">
    <property type="term" value="F:kinase activity"/>
    <property type="evidence" value="ECO:0007669"/>
    <property type="project" value="UniProtKB-KW"/>
</dbReference>
<evidence type="ECO:0000256" key="1">
    <source>
        <dbReference type="ARBA" id="ARBA00022679"/>
    </source>
</evidence>
<dbReference type="InterPro" id="IPR007050">
    <property type="entry name" value="HTH_bacterioopsin"/>
</dbReference>
<dbReference type="InterPro" id="IPR029016">
    <property type="entry name" value="GAF-like_dom_sf"/>
</dbReference>
<dbReference type="AlphaFoldDB" id="A0AA41G3J0"/>
<dbReference type="Pfam" id="PF15915">
    <property type="entry name" value="BAT"/>
    <property type="match status" value="1"/>
</dbReference>
<evidence type="ECO:0000313" key="12">
    <source>
        <dbReference type="Proteomes" id="UP001166304"/>
    </source>
</evidence>
<keyword evidence="3" id="KW-0805">Transcription regulation</keyword>
<evidence type="ECO:0000256" key="3">
    <source>
        <dbReference type="ARBA" id="ARBA00023015"/>
    </source>
</evidence>
<dbReference type="Pfam" id="PF00989">
    <property type="entry name" value="PAS"/>
    <property type="match status" value="1"/>
</dbReference>
<comment type="caution">
    <text evidence="11">The sequence shown here is derived from an EMBL/GenBank/DDBJ whole genome shotgun (WGS) entry which is preliminary data.</text>
</comment>
<comment type="caution">
    <text evidence="5">Lacks conserved residue(s) required for the propagation of feature annotation.</text>
</comment>
<sequence length="1247" mass="136908">MRIDHDAVSLTLLDVDSGVFASEPVRDYLSAVDVSVQRLAVESAAEAKQTSAASPGVVVSQYDLADGDGISVLSHYRDANPDALTILVSADSDPDLVERAYDAGIDRFVHDTGPEKHRVVEHHLRERFGDGAREAGTPHTTRHMEALSSATPDAIVSIDESSTIRYANPAVADVFGYDPDELVGEPLTALMPDDLAASHHEGIQRYLRTGERTLDWDAIELPGQHADGHRIPLSISFAEFTTGTDRYFTGIIRDVTERKRLEAERALYRETTQRILQADSFEDGLETALDAVGSAMDWQYGEAWVQTENEHFERVSEAYATSDAAASFQDATSPVSFTRDDGLVGRVWDSGAAEWLTDVTDDAGFEREAEAVSAGLRAALAVPIVTDGTVVAVMVFLLAESREPDEEMLEATRTIAADLGRLMGRLRAETALREERSLKDRILETSPVGIAIIDEDGTFRYLNDRATEILAIDGYNGPLTEADLSLEPLTFDGELIDDDRRPYQRVVEDGETLSGQASVEIDGETRWLSVRGAPLRGENGEATSGVFSLQNVTARKRRERQLQRYEAVVETVGDGVYALDDQERFVLVNDAYTDLLGYDRDELLGRPASDVIDPGVTDVARDLQGEIRDTGSEQATLETTLETADGETVPVEARISLFELADGRHGRVGIVRDIAERKRREERLATLNEIGQALTVAETETEVADIVVSGAREMLGLPLVTLEYYDEETGQLTRGAATAPLEDLVGSDPLFASEWGVPWKVFTESDGRVIGDLSAEPSLDADETPLESAVLLDVGSHGVFTAGSTEADAFTETDVMVARILVANATAALDRVDREQSLKEKNERLADRNESLERLSRLNRVIRDLTQELTQASTRDEIETAVCSELVDSEPYVFAWIGEQRAASDEIVPRASAGRGDGYLDTITVTTGDEQTGSGPTGTAFRSREPAVQNSLQTEPPFESWRTQALQRGYRASIAVPLAYRDTVYGILHLYADEPGVFDEMEVAVLGELGEMVGYAINAFERKKALVSDGAVELSFHLDDESIPALAFASQTDSTFEFEELVEHGDGDLRAFFTVSDADPEQVSEFADRIPAIEQVSLLAETEEGGRYEALVSENGFLSQLLSYGVHPTVVTAGADGGTVTVEIPQSGDVQSFVRMFTGQYESAELVSRKEYDRPVQTMAEFEAHYRDRLTERQLEVLKTAYFSGFFEWPRETSGKELADLLDIAQPTVSRHIRTGERKLFSQVFEE</sequence>
<dbReference type="InterPro" id="IPR001789">
    <property type="entry name" value="Sig_transdc_resp-reg_receiver"/>
</dbReference>
<dbReference type="Gene3D" id="1.10.10.10">
    <property type="entry name" value="Winged helix-like DNA-binding domain superfamily/Winged helix DNA-binding domain"/>
    <property type="match status" value="1"/>
</dbReference>
<evidence type="ECO:0000256" key="7">
    <source>
        <dbReference type="SAM" id="MobiDB-lite"/>
    </source>
</evidence>
<dbReference type="PROSITE" id="PS50112">
    <property type="entry name" value="PAS"/>
    <property type="match status" value="2"/>
</dbReference>
<feature type="domain" description="PAS" evidence="9">
    <location>
        <begin position="561"/>
        <end position="614"/>
    </location>
</feature>
<dbReference type="InterPro" id="IPR000014">
    <property type="entry name" value="PAS"/>
</dbReference>
<feature type="coiled-coil region" evidence="6">
    <location>
        <begin position="835"/>
        <end position="875"/>
    </location>
</feature>
<dbReference type="CDD" id="cd00130">
    <property type="entry name" value="PAS"/>
    <property type="match status" value="3"/>
</dbReference>
<dbReference type="InterPro" id="IPR000700">
    <property type="entry name" value="PAS-assoc_C"/>
</dbReference>
<keyword evidence="6" id="KW-0175">Coiled coil</keyword>
<protein>
    <submittedName>
        <fullName evidence="11">PAS domain S-box protein</fullName>
    </submittedName>
</protein>
<dbReference type="SMART" id="SM00086">
    <property type="entry name" value="PAC"/>
    <property type="match status" value="3"/>
</dbReference>
<dbReference type="GO" id="GO:0006355">
    <property type="term" value="P:regulation of DNA-templated transcription"/>
    <property type="evidence" value="ECO:0007669"/>
    <property type="project" value="InterPro"/>
</dbReference>
<dbReference type="SUPFAM" id="SSF55781">
    <property type="entry name" value="GAF domain-like"/>
    <property type="match status" value="3"/>
</dbReference>
<dbReference type="InterPro" id="IPR035965">
    <property type="entry name" value="PAS-like_dom_sf"/>
</dbReference>
<dbReference type="Gene3D" id="3.30.450.40">
    <property type="match status" value="3"/>
</dbReference>
<dbReference type="SMART" id="SM00091">
    <property type="entry name" value="PAS"/>
    <property type="match status" value="3"/>
</dbReference>
<dbReference type="PROSITE" id="PS50113">
    <property type="entry name" value="PAC"/>
    <property type="match status" value="2"/>
</dbReference>
<dbReference type="Proteomes" id="UP001166304">
    <property type="component" value="Unassembled WGS sequence"/>
</dbReference>
<dbReference type="SUPFAM" id="SSF52172">
    <property type="entry name" value="CheY-like"/>
    <property type="match status" value="1"/>
</dbReference>
<name>A0AA41G3J0_9EURY</name>
<evidence type="ECO:0000259" key="10">
    <source>
        <dbReference type="PROSITE" id="PS50113"/>
    </source>
</evidence>
<evidence type="ECO:0000313" key="11">
    <source>
        <dbReference type="EMBL" id="MBV0902793.1"/>
    </source>
</evidence>
<dbReference type="Pfam" id="PF08448">
    <property type="entry name" value="PAS_4"/>
    <property type="match status" value="2"/>
</dbReference>
<dbReference type="Pfam" id="PF13185">
    <property type="entry name" value="GAF_2"/>
    <property type="match status" value="3"/>
</dbReference>
<feature type="region of interest" description="Disordered" evidence="7">
    <location>
        <begin position="925"/>
        <end position="944"/>
    </location>
</feature>
<dbReference type="PANTHER" id="PTHR44757:SF2">
    <property type="entry name" value="BIOFILM ARCHITECTURE MAINTENANCE PROTEIN MBAA"/>
    <property type="match status" value="1"/>
</dbReference>
<dbReference type="InterPro" id="IPR003018">
    <property type="entry name" value="GAF"/>
</dbReference>
<feature type="domain" description="PAC" evidence="10">
    <location>
        <begin position="635"/>
        <end position="686"/>
    </location>
</feature>
<dbReference type="EMBL" id="JAHQXE010000004">
    <property type="protein sequence ID" value="MBV0902793.1"/>
    <property type="molecule type" value="Genomic_DNA"/>
</dbReference>
<dbReference type="PANTHER" id="PTHR44757">
    <property type="entry name" value="DIGUANYLATE CYCLASE DGCP"/>
    <property type="match status" value="1"/>
</dbReference>
<dbReference type="SUPFAM" id="SSF55785">
    <property type="entry name" value="PYP-like sensor domain (PAS domain)"/>
    <property type="match status" value="3"/>
</dbReference>
<keyword evidence="1" id="KW-0808">Transferase</keyword>
<dbReference type="SMART" id="SM00065">
    <property type="entry name" value="GAF"/>
    <property type="match status" value="3"/>
</dbReference>
<keyword evidence="2" id="KW-0418">Kinase</keyword>
<keyword evidence="12" id="KW-1185">Reference proteome</keyword>
<gene>
    <name evidence="11" type="ORF">KTS37_13445</name>
</gene>
<feature type="domain" description="Response regulatory" evidence="8">
    <location>
        <begin position="11"/>
        <end position="125"/>
    </location>
</feature>
<dbReference type="SUPFAM" id="SSF88659">
    <property type="entry name" value="Sigma3 and sigma4 domains of RNA polymerase sigma factors"/>
    <property type="match status" value="1"/>
</dbReference>